<dbReference type="RefSeq" id="WP_225551795.1">
    <property type="nucleotide sequence ID" value="NZ_JADEYP010000006.1"/>
</dbReference>
<keyword evidence="2" id="KW-1185">Reference proteome</keyword>
<sequence length="47" mass="5573">MRRKTNLKEFQKNRKGFYALYFNTKLDVVAYRKIADGGLDAVMVDMR</sequence>
<dbReference type="Proteomes" id="UP001165302">
    <property type="component" value="Unassembled WGS sequence"/>
</dbReference>
<accession>A0ABS7Z2T8</accession>
<organism evidence="1 2">
    <name type="scientific">Sphingobacterium bovistauri</name>
    <dbReference type="NCBI Taxonomy" id="2781959"/>
    <lineage>
        <taxon>Bacteria</taxon>
        <taxon>Pseudomonadati</taxon>
        <taxon>Bacteroidota</taxon>
        <taxon>Sphingobacteriia</taxon>
        <taxon>Sphingobacteriales</taxon>
        <taxon>Sphingobacteriaceae</taxon>
        <taxon>Sphingobacterium</taxon>
    </lineage>
</organism>
<reference evidence="1" key="1">
    <citation type="submission" date="2020-10" db="EMBL/GenBank/DDBJ databases">
        <authorList>
            <person name="Lu T."/>
            <person name="Wang Q."/>
            <person name="Han X."/>
        </authorList>
    </citation>
    <scope>NUCLEOTIDE SEQUENCE</scope>
    <source>
        <strain evidence="1">WQ 366</strain>
    </source>
</reference>
<gene>
    <name evidence="1" type="ORF">IPZ78_04630</name>
</gene>
<comment type="caution">
    <text evidence="1">The sequence shown here is derived from an EMBL/GenBank/DDBJ whole genome shotgun (WGS) entry which is preliminary data.</text>
</comment>
<name>A0ABS7Z2T8_9SPHI</name>
<proteinExistence type="predicted"/>
<protein>
    <submittedName>
        <fullName evidence="1">Uncharacterized protein</fullName>
    </submittedName>
</protein>
<evidence type="ECO:0000313" key="1">
    <source>
        <dbReference type="EMBL" id="MCA5004445.1"/>
    </source>
</evidence>
<evidence type="ECO:0000313" key="2">
    <source>
        <dbReference type="Proteomes" id="UP001165302"/>
    </source>
</evidence>
<dbReference type="EMBL" id="JADEYP010000006">
    <property type="protein sequence ID" value="MCA5004445.1"/>
    <property type="molecule type" value="Genomic_DNA"/>
</dbReference>